<evidence type="ECO:0000259" key="1">
    <source>
        <dbReference type="Pfam" id="PF14291"/>
    </source>
</evidence>
<dbReference type="OrthoDB" id="6158035at2759"/>
<dbReference type="EMBL" id="KQ419458">
    <property type="protein sequence ID" value="KOF83505.1"/>
    <property type="molecule type" value="Genomic_DNA"/>
</dbReference>
<dbReference type="InterPro" id="IPR025398">
    <property type="entry name" value="DUF4371"/>
</dbReference>
<dbReference type="Pfam" id="PF14291">
    <property type="entry name" value="DUF4371"/>
    <property type="match status" value="1"/>
</dbReference>
<name>A0A0L8H404_OCTBM</name>
<protein>
    <recommendedName>
        <fullName evidence="1">DUF4371 domain-containing protein</fullName>
    </recommendedName>
</protein>
<accession>A0A0L8H404</accession>
<gene>
    <name evidence="2" type="ORF">OCBIM_22023680mg</name>
</gene>
<evidence type="ECO:0000313" key="2">
    <source>
        <dbReference type="EMBL" id="KOF83505.1"/>
    </source>
</evidence>
<reference evidence="2" key="1">
    <citation type="submission" date="2015-07" db="EMBL/GenBank/DDBJ databases">
        <title>MeaNS - Measles Nucleotide Surveillance Program.</title>
        <authorList>
            <person name="Tran T."/>
            <person name="Druce J."/>
        </authorList>
    </citation>
    <scope>NUCLEOTIDE SEQUENCE</scope>
    <source>
        <strain evidence="2">UCB-OBI-ISO-001</strain>
        <tissue evidence="2">Gonad</tissue>
    </source>
</reference>
<dbReference type="PANTHER" id="PTHR45749:SF35">
    <property type="entry name" value="AC-LIKE TRANSPOSASE-RELATED"/>
    <property type="match status" value="1"/>
</dbReference>
<dbReference type="PANTHER" id="PTHR45749">
    <property type="match status" value="1"/>
</dbReference>
<feature type="domain" description="DUF4371" evidence="1">
    <location>
        <begin position="95"/>
        <end position="180"/>
    </location>
</feature>
<dbReference type="AlphaFoldDB" id="A0A0L8H404"/>
<proteinExistence type="predicted"/>
<organism evidence="2">
    <name type="scientific">Octopus bimaculoides</name>
    <name type="common">California two-spotted octopus</name>
    <dbReference type="NCBI Taxonomy" id="37653"/>
    <lineage>
        <taxon>Eukaryota</taxon>
        <taxon>Metazoa</taxon>
        <taxon>Spiralia</taxon>
        <taxon>Lophotrochozoa</taxon>
        <taxon>Mollusca</taxon>
        <taxon>Cephalopoda</taxon>
        <taxon>Coleoidea</taxon>
        <taxon>Octopodiformes</taxon>
        <taxon>Octopoda</taxon>
        <taxon>Incirrata</taxon>
        <taxon>Octopodidae</taxon>
        <taxon>Octopus</taxon>
    </lineage>
</organism>
<dbReference type="STRING" id="37653.A0A0L8H404"/>
<sequence>MKWKELEFCLKTASTLDKQAIAEKEKAHYRTVLECILAIVLFLAERNMVFRGVSNSFYIHGNGNFLGEVQLLAKFNPILAKHQQHIQNAETVAKYYSIILDCTPDISHQEQMTMIIHFLKLQKDKTKIKEYFVGFLKVTDTSGAGLFESLLEKLASLGLDLMDCRGQSYDNGSNMKEKHSGVQARFLQKNLQAFYLPCMNQS</sequence>